<keyword evidence="1" id="KW-0472">Membrane</keyword>
<protein>
    <recommendedName>
        <fullName evidence="4">Cardiolipin synthase N-terminal domain-containing protein</fullName>
    </recommendedName>
</protein>
<dbReference type="Proteomes" id="UP001463665">
    <property type="component" value="Chromosome"/>
</dbReference>
<evidence type="ECO:0000313" key="2">
    <source>
        <dbReference type="EMBL" id="XAO75102.1"/>
    </source>
</evidence>
<dbReference type="AlphaFoldDB" id="A0AAU6WT73"/>
<sequence>MNILSINAFHIMFAAVAVVVLYIYAMTLLYRNKSGLLPYLAVLFLPVVGPLGIVLGNLSKPK</sequence>
<feature type="transmembrane region" description="Helical" evidence="1">
    <location>
        <begin position="7"/>
        <end position="30"/>
    </location>
</feature>
<proteinExistence type="predicted"/>
<keyword evidence="1" id="KW-1133">Transmembrane helix</keyword>
<organism evidence="2 3">
    <name type="scientific">Chryseobacterium endophyticum</name>
    <dbReference type="NCBI Taxonomy" id="1854762"/>
    <lineage>
        <taxon>Bacteria</taxon>
        <taxon>Pseudomonadati</taxon>
        <taxon>Bacteroidota</taxon>
        <taxon>Flavobacteriia</taxon>
        <taxon>Flavobacteriales</taxon>
        <taxon>Weeksellaceae</taxon>
        <taxon>Chryseobacterium group</taxon>
        <taxon>Chryseobacterium</taxon>
    </lineage>
</organism>
<name>A0AAU6WT73_9FLAO</name>
<accession>A0AAU6WT73</accession>
<keyword evidence="1" id="KW-0812">Transmembrane</keyword>
<gene>
    <name evidence="2" type="ORF">AAFP95_03685</name>
</gene>
<evidence type="ECO:0000256" key="1">
    <source>
        <dbReference type="SAM" id="Phobius"/>
    </source>
</evidence>
<dbReference type="RefSeq" id="WP_294229082.1">
    <property type="nucleotide sequence ID" value="NZ_CP154834.1"/>
</dbReference>
<dbReference type="EMBL" id="CP154834">
    <property type="protein sequence ID" value="XAO75102.1"/>
    <property type="molecule type" value="Genomic_DNA"/>
</dbReference>
<reference evidence="2 3" key="1">
    <citation type="submission" date="2024-04" db="EMBL/GenBank/DDBJ databases">
        <title>Genome sequencing and assembly of rice foliar adapted Chryseobacterium endophyticum OsEnb-ALM-A6.</title>
        <authorList>
            <person name="Kumar S."/>
            <person name="Javed M."/>
            <person name="Chouhan V."/>
            <person name="Charishma K."/>
            <person name="Patel A."/>
            <person name="Kumar M."/>
            <person name="Sahu K.P."/>
            <person name="Kumar A."/>
        </authorList>
    </citation>
    <scope>NUCLEOTIDE SEQUENCE [LARGE SCALE GENOMIC DNA]</scope>
    <source>
        <strain evidence="2 3">OsEnb-ALM-A6</strain>
    </source>
</reference>
<evidence type="ECO:0000313" key="3">
    <source>
        <dbReference type="Proteomes" id="UP001463665"/>
    </source>
</evidence>
<feature type="transmembrane region" description="Helical" evidence="1">
    <location>
        <begin position="36"/>
        <end position="58"/>
    </location>
</feature>
<evidence type="ECO:0008006" key="4">
    <source>
        <dbReference type="Google" id="ProtNLM"/>
    </source>
</evidence>
<keyword evidence="3" id="KW-1185">Reference proteome</keyword>